<reference evidence="2" key="1">
    <citation type="submission" date="2013-09" db="EMBL/GenBank/DDBJ databases">
        <title>Corchorus olitorius genome sequencing.</title>
        <authorList>
            <person name="Alam M."/>
            <person name="Haque M.S."/>
            <person name="Islam M.S."/>
            <person name="Emdad E.M."/>
            <person name="Islam M.M."/>
            <person name="Ahmed B."/>
            <person name="Halim A."/>
            <person name="Hossen Q.M.M."/>
            <person name="Hossain M.Z."/>
            <person name="Ahmed R."/>
            <person name="Khan M.M."/>
            <person name="Islam R."/>
            <person name="Rashid M.M."/>
            <person name="Khan S.A."/>
            <person name="Rahman M.S."/>
            <person name="Alam M."/>
            <person name="Yahiya A.S."/>
            <person name="Khan M.S."/>
            <person name="Azam M.S."/>
            <person name="Haque T."/>
            <person name="Lashkar M.Z.H."/>
            <person name="Akhand A.I."/>
            <person name="Morshed G."/>
            <person name="Roy S."/>
            <person name="Uddin K.S."/>
            <person name="Rabeya T."/>
            <person name="Hossain A.S."/>
            <person name="Chowdhury A."/>
            <person name="Snigdha A.R."/>
            <person name="Mortoza M.S."/>
            <person name="Matin S.A."/>
            <person name="Hoque S.M.E."/>
            <person name="Islam M.K."/>
            <person name="Roy D.K."/>
            <person name="Haider R."/>
            <person name="Moosa M.M."/>
            <person name="Elias S.M."/>
            <person name="Hasan A.M."/>
            <person name="Jahan S."/>
            <person name="Shafiuddin M."/>
            <person name="Mahmood N."/>
            <person name="Shommy N.S."/>
        </authorList>
    </citation>
    <scope>NUCLEOTIDE SEQUENCE [LARGE SCALE GENOMIC DNA]</scope>
    <source>
        <strain evidence="2">cv. O-4</strain>
    </source>
</reference>
<dbReference type="EMBL" id="AWUE01018601">
    <property type="protein sequence ID" value="OMO79264.1"/>
    <property type="molecule type" value="Genomic_DNA"/>
</dbReference>
<dbReference type="Proteomes" id="UP000187203">
    <property type="component" value="Unassembled WGS sequence"/>
</dbReference>
<keyword evidence="2" id="KW-1185">Reference proteome</keyword>
<evidence type="ECO:0000313" key="1">
    <source>
        <dbReference type="EMBL" id="OMO79264.1"/>
    </source>
</evidence>
<comment type="caution">
    <text evidence="1">The sequence shown here is derived from an EMBL/GenBank/DDBJ whole genome shotgun (WGS) entry which is preliminary data.</text>
</comment>
<dbReference type="STRING" id="93759.A0A1R3I9N3"/>
<protein>
    <submittedName>
        <fullName evidence="1">Uncharacterized protein</fullName>
    </submittedName>
</protein>
<proteinExistence type="predicted"/>
<gene>
    <name evidence="1" type="ORF">COLO4_24492</name>
</gene>
<organism evidence="1 2">
    <name type="scientific">Corchorus olitorius</name>
    <dbReference type="NCBI Taxonomy" id="93759"/>
    <lineage>
        <taxon>Eukaryota</taxon>
        <taxon>Viridiplantae</taxon>
        <taxon>Streptophyta</taxon>
        <taxon>Embryophyta</taxon>
        <taxon>Tracheophyta</taxon>
        <taxon>Spermatophyta</taxon>
        <taxon>Magnoliopsida</taxon>
        <taxon>eudicotyledons</taxon>
        <taxon>Gunneridae</taxon>
        <taxon>Pentapetalae</taxon>
        <taxon>rosids</taxon>
        <taxon>malvids</taxon>
        <taxon>Malvales</taxon>
        <taxon>Malvaceae</taxon>
        <taxon>Grewioideae</taxon>
        <taxon>Apeibeae</taxon>
        <taxon>Corchorus</taxon>
    </lineage>
</organism>
<evidence type="ECO:0000313" key="2">
    <source>
        <dbReference type="Proteomes" id="UP000187203"/>
    </source>
</evidence>
<dbReference type="AlphaFoldDB" id="A0A1R3I9N3"/>
<accession>A0A1R3I9N3</accession>
<sequence length="119" mass="13424">MWSYSKIKIAIRFALKSSDRDGAVEFQPGHLSHLKVVLHLLQPFPWSSKEKSRSSSNRFLPYFKTKNKKGGGQEVVKDLDHQTVDSLVSPGISPSQNLISISPAGVWPGSRYRYEEHPC</sequence>
<name>A0A1R3I9N3_9ROSI</name>